<keyword evidence="2 7" id="KW-0813">Transport</keyword>
<comment type="similarity">
    <text evidence="7">Belongs to the binding-protein-dependent transport system permease family.</text>
</comment>
<evidence type="ECO:0000313" key="9">
    <source>
        <dbReference type="EMBL" id="POF29326.1"/>
    </source>
</evidence>
<feature type="transmembrane region" description="Helical" evidence="7">
    <location>
        <begin position="72"/>
        <end position="93"/>
    </location>
</feature>
<dbReference type="SUPFAM" id="SSF160964">
    <property type="entry name" value="MalF N-terminal region-like"/>
    <property type="match status" value="1"/>
</dbReference>
<evidence type="ECO:0000256" key="7">
    <source>
        <dbReference type="RuleBase" id="RU363032"/>
    </source>
</evidence>
<dbReference type="OrthoDB" id="9805108at2"/>
<evidence type="ECO:0000256" key="4">
    <source>
        <dbReference type="ARBA" id="ARBA00022692"/>
    </source>
</evidence>
<evidence type="ECO:0000256" key="6">
    <source>
        <dbReference type="ARBA" id="ARBA00023136"/>
    </source>
</evidence>
<dbReference type="SUPFAM" id="SSF161098">
    <property type="entry name" value="MetI-like"/>
    <property type="match status" value="1"/>
</dbReference>
<feature type="transmembrane region" description="Helical" evidence="7">
    <location>
        <begin position="12"/>
        <end position="32"/>
    </location>
</feature>
<dbReference type="PANTHER" id="PTHR43005">
    <property type="entry name" value="BLR7065 PROTEIN"/>
    <property type="match status" value="1"/>
</dbReference>
<keyword evidence="10" id="KW-1185">Reference proteome</keyword>
<evidence type="ECO:0000259" key="8">
    <source>
        <dbReference type="PROSITE" id="PS50928"/>
    </source>
</evidence>
<dbReference type="RefSeq" id="WP_103224007.1">
    <property type="nucleotide sequence ID" value="NZ_PPCN01000009.1"/>
</dbReference>
<feature type="transmembrane region" description="Helical" evidence="7">
    <location>
        <begin position="205"/>
        <end position="226"/>
    </location>
</feature>
<feature type="transmembrane region" description="Helical" evidence="7">
    <location>
        <begin position="265"/>
        <end position="285"/>
    </location>
</feature>
<keyword evidence="4 7" id="KW-0812">Transmembrane</keyword>
<proteinExistence type="inferred from homology"/>
<reference evidence="9 10" key="1">
    <citation type="submission" date="2018-01" db="EMBL/GenBank/DDBJ databases">
        <title>Genomic Encyclopedia of Archaeal and Bacterial Type Strains, Phase II (KMG-II): from individual species to whole genera.</title>
        <authorList>
            <person name="Goeker M."/>
        </authorList>
    </citation>
    <scope>NUCLEOTIDE SEQUENCE [LARGE SCALE GENOMIC DNA]</scope>
    <source>
        <strain evidence="9 10">DSM 17023</strain>
    </source>
</reference>
<name>A0A2S3UNQ1_9HYPH</name>
<comment type="subcellular location">
    <subcellularLocation>
        <location evidence="1 7">Cell membrane</location>
        <topology evidence="1 7">Multi-pass membrane protein</topology>
    </subcellularLocation>
</comment>
<dbReference type="Gene3D" id="1.10.3720.10">
    <property type="entry name" value="MetI-like"/>
    <property type="match status" value="1"/>
</dbReference>
<comment type="caution">
    <text evidence="9">The sequence shown here is derived from an EMBL/GenBank/DDBJ whole genome shotgun (WGS) entry which is preliminary data.</text>
</comment>
<dbReference type="PANTHER" id="PTHR43005:SF1">
    <property type="entry name" value="SPERMIDINE_PUTRESCINE TRANSPORT SYSTEM PERMEASE PROTEIN"/>
    <property type="match status" value="1"/>
</dbReference>
<accession>A0A2S3UNQ1</accession>
<evidence type="ECO:0000256" key="1">
    <source>
        <dbReference type="ARBA" id="ARBA00004651"/>
    </source>
</evidence>
<dbReference type="CDD" id="cd06261">
    <property type="entry name" value="TM_PBP2"/>
    <property type="match status" value="1"/>
</dbReference>
<dbReference type="Proteomes" id="UP000236959">
    <property type="component" value="Unassembled WGS sequence"/>
</dbReference>
<evidence type="ECO:0000256" key="3">
    <source>
        <dbReference type="ARBA" id="ARBA00022475"/>
    </source>
</evidence>
<feature type="transmembrane region" description="Helical" evidence="7">
    <location>
        <begin position="105"/>
        <end position="125"/>
    </location>
</feature>
<dbReference type="GO" id="GO:0005886">
    <property type="term" value="C:plasma membrane"/>
    <property type="evidence" value="ECO:0007669"/>
    <property type="project" value="UniProtKB-SubCell"/>
</dbReference>
<dbReference type="InterPro" id="IPR000515">
    <property type="entry name" value="MetI-like"/>
</dbReference>
<dbReference type="EMBL" id="PPCN01000009">
    <property type="protein sequence ID" value="POF29326.1"/>
    <property type="molecule type" value="Genomic_DNA"/>
</dbReference>
<keyword evidence="9" id="KW-0762">Sugar transport</keyword>
<evidence type="ECO:0000313" key="10">
    <source>
        <dbReference type="Proteomes" id="UP000236959"/>
    </source>
</evidence>
<protein>
    <submittedName>
        <fullName evidence="9">Multiple sugar transport system permease protein</fullName>
    </submittedName>
</protein>
<dbReference type="GO" id="GO:0055085">
    <property type="term" value="P:transmembrane transport"/>
    <property type="evidence" value="ECO:0007669"/>
    <property type="project" value="InterPro"/>
</dbReference>
<keyword evidence="3" id="KW-1003">Cell membrane</keyword>
<evidence type="ECO:0000256" key="2">
    <source>
        <dbReference type="ARBA" id="ARBA00022448"/>
    </source>
</evidence>
<keyword evidence="5 7" id="KW-1133">Transmembrane helix</keyword>
<dbReference type="InterPro" id="IPR035906">
    <property type="entry name" value="MetI-like_sf"/>
</dbReference>
<feature type="transmembrane region" description="Helical" evidence="7">
    <location>
        <begin position="156"/>
        <end position="178"/>
    </location>
</feature>
<feature type="domain" description="ABC transmembrane type-1" evidence="8">
    <location>
        <begin position="68"/>
        <end position="282"/>
    </location>
</feature>
<sequence length="298" mass="33463">MAHTAKQKDYFPFLLLVPATLVMVAVVAYPLFETFRLSFTNTSMSPNFEYVGLENYEKIMSRRFPEVIARTFYWMGLSVGLKMLIGMLGAVLLNAMVPGRTLFRILVMPPWVIPIAIGVFIWGWMYNGQFGMISGVAQRIGILSGPFEFLAYKNSAFMSTIVTDVWIGVPMVTIYLLASMQSISRDLFEAAWVDGASRFYRFRRITLPLIVPSIATMALLSAIATFNSFDIIWILTEGGPRGATTTMIIDTYKTAISRFKYGEGAARTVMIVLFLGSFMLVYFMLLSRLARRSPNNAA</sequence>
<organism evidence="9 10">
    <name type="scientific">Roseibium marinum</name>
    <dbReference type="NCBI Taxonomy" id="281252"/>
    <lineage>
        <taxon>Bacteria</taxon>
        <taxon>Pseudomonadati</taxon>
        <taxon>Pseudomonadota</taxon>
        <taxon>Alphaproteobacteria</taxon>
        <taxon>Hyphomicrobiales</taxon>
        <taxon>Stappiaceae</taxon>
        <taxon>Roseibium</taxon>
    </lineage>
</organism>
<evidence type="ECO:0000256" key="5">
    <source>
        <dbReference type="ARBA" id="ARBA00022989"/>
    </source>
</evidence>
<dbReference type="Pfam" id="PF00528">
    <property type="entry name" value="BPD_transp_1"/>
    <property type="match status" value="1"/>
</dbReference>
<dbReference type="PROSITE" id="PS50928">
    <property type="entry name" value="ABC_TM1"/>
    <property type="match status" value="1"/>
</dbReference>
<dbReference type="AlphaFoldDB" id="A0A2S3UNQ1"/>
<gene>
    <name evidence="9" type="ORF">CLV41_10999</name>
</gene>
<keyword evidence="6 7" id="KW-0472">Membrane</keyword>